<reference evidence="3" key="1">
    <citation type="journal article" date="2021" name="PeerJ">
        <title>Extensive microbial diversity within the chicken gut microbiome revealed by metagenomics and culture.</title>
        <authorList>
            <person name="Gilroy R."/>
            <person name="Ravi A."/>
            <person name="Getino M."/>
            <person name="Pursley I."/>
            <person name="Horton D.L."/>
            <person name="Alikhan N.F."/>
            <person name="Baker D."/>
            <person name="Gharbi K."/>
            <person name="Hall N."/>
            <person name="Watson M."/>
            <person name="Adriaenssens E.M."/>
            <person name="Foster-Nyarko E."/>
            <person name="Jarju S."/>
            <person name="Secka A."/>
            <person name="Antonio M."/>
            <person name="Oren A."/>
            <person name="Chaudhuri R.R."/>
            <person name="La Ragione R."/>
            <person name="Hildebrand F."/>
            <person name="Pallen M.J."/>
        </authorList>
    </citation>
    <scope>NUCLEOTIDE SEQUENCE</scope>
    <source>
        <strain evidence="3">CHK192-8294</strain>
    </source>
</reference>
<comment type="caution">
    <text evidence="3">The sequence shown here is derived from an EMBL/GenBank/DDBJ whole genome shotgun (WGS) entry which is preliminary data.</text>
</comment>
<organism evidence="3 4">
    <name type="scientific">Candidatus Flavonifractor intestinigallinarum</name>
    <dbReference type="NCBI Taxonomy" id="2838586"/>
    <lineage>
        <taxon>Bacteria</taxon>
        <taxon>Bacillati</taxon>
        <taxon>Bacillota</taxon>
        <taxon>Clostridia</taxon>
        <taxon>Eubacteriales</taxon>
        <taxon>Oscillospiraceae</taxon>
        <taxon>Flavonifractor</taxon>
    </lineage>
</organism>
<dbReference type="EMBL" id="DWXO01000051">
    <property type="protein sequence ID" value="HJB80354.1"/>
    <property type="molecule type" value="Genomic_DNA"/>
</dbReference>
<dbReference type="Gene3D" id="1.10.260.40">
    <property type="entry name" value="lambda repressor-like DNA-binding domains"/>
    <property type="match status" value="1"/>
</dbReference>
<keyword evidence="1" id="KW-0238">DNA-binding</keyword>
<dbReference type="Pfam" id="PF12844">
    <property type="entry name" value="HTH_19"/>
    <property type="match status" value="1"/>
</dbReference>
<feature type="domain" description="HTH cro/C1-type" evidence="2">
    <location>
        <begin position="7"/>
        <end position="61"/>
    </location>
</feature>
<evidence type="ECO:0000256" key="1">
    <source>
        <dbReference type="ARBA" id="ARBA00023125"/>
    </source>
</evidence>
<dbReference type="Proteomes" id="UP000823921">
    <property type="component" value="Unassembled WGS sequence"/>
</dbReference>
<dbReference type="PANTHER" id="PTHR46558:SF11">
    <property type="entry name" value="HTH-TYPE TRANSCRIPTIONAL REGULATOR XRE"/>
    <property type="match status" value="1"/>
</dbReference>
<protein>
    <submittedName>
        <fullName evidence="3">Helix-turn-helix domain-containing protein</fullName>
    </submittedName>
</protein>
<dbReference type="SMART" id="SM00530">
    <property type="entry name" value="HTH_XRE"/>
    <property type="match status" value="1"/>
</dbReference>
<sequence>MTFGQRLSELRKERGYTQKAFAQELDVTERCIRAYENETRHPDYNGLLALADYFDVSLDYLVGRSDHRAVVR</sequence>
<gene>
    <name evidence="3" type="ORF">H9712_05165</name>
</gene>
<evidence type="ECO:0000313" key="3">
    <source>
        <dbReference type="EMBL" id="HJB80354.1"/>
    </source>
</evidence>
<evidence type="ECO:0000313" key="4">
    <source>
        <dbReference type="Proteomes" id="UP000823921"/>
    </source>
</evidence>
<dbReference type="CDD" id="cd00093">
    <property type="entry name" value="HTH_XRE"/>
    <property type="match status" value="1"/>
</dbReference>
<name>A0A9D2MMP4_9FIRM</name>
<dbReference type="PANTHER" id="PTHR46558">
    <property type="entry name" value="TRACRIPTIONAL REGULATORY PROTEIN-RELATED-RELATED"/>
    <property type="match status" value="1"/>
</dbReference>
<dbReference type="InterPro" id="IPR001387">
    <property type="entry name" value="Cro/C1-type_HTH"/>
</dbReference>
<dbReference type="InterPro" id="IPR010982">
    <property type="entry name" value="Lambda_DNA-bd_dom_sf"/>
</dbReference>
<dbReference type="GO" id="GO:0003677">
    <property type="term" value="F:DNA binding"/>
    <property type="evidence" value="ECO:0007669"/>
    <property type="project" value="UniProtKB-KW"/>
</dbReference>
<evidence type="ECO:0000259" key="2">
    <source>
        <dbReference type="PROSITE" id="PS50943"/>
    </source>
</evidence>
<proteinExistence type="predicted"/>
<dbReference type="SUPFAM" id="SSF47413">
    <property type="entry name" value="lambda repressor-like DNA-binding domains"/>
    <property type="match status" value="1"/>
</dbReference>
<dbReference type="PROSITE" id="PS50943">
    <property type="entry name" value="HTH_CROC1"/>
    <property type="match status" value="1"/>
</dbReference>
<dbReference type="AlphaFoldDB" id="A0A9D2MMP4"/>
<accession>A0A9D2MMP4</accession>
<reference evidence="3" key="2">
    <citation type="submission" date="2021-04" db="EMBL/GenBank/DDBJ databases">
        <authorList>
            <person name="Gilroy R."/>
        </authorList>
    </citation>
    <scope>NUCLEOTIDE SEQUENCE</scope>
    <source>
        <strain evidence="3">CHK192-8294</strain>
    </source>
</reference>